<reference evidence="2 3" key="1">
    <citation type="journal article" date="2016" name="Mol. Biol. Evol.">
        <title>Comparative Genomics of Early-Diverging Mushroom-Forming Fungi Provides Insights into the Origins of Lignocellulose Decay Capabilities.</title>
        <authorList>
            <person name="Nagy L.G."/>
            <person name="Riley R."/>
            <person name="Tritt A."/>
            <person name="Adam C."/>
            <person name="Daum C."/>
            <person name="Floudas D."/>
            <person name="Sun H."/>
            <person name="Yadav J.S."/>
            <person name="Pangilinan J."/>
            <person name="Larsson K.H."/>
            <person name="Matsuura K."/>
            <person name="Barry K."/>
            <person name="Labutti K."/>
            <person name="Kuo R."/>
            <person name="Ohm R.A."/>
            <person name="Bhattacharya S.S."/>
            <person name="Shirouzu T."/>
            <person name="Yoshinaga Y."/>
            <person name="Martin F.M."/>
            <person name="Grigoriev I.V."/>
            <person name="Hibbett D.S."/>
        </authorList>
    </citation>
    <scope>NUCLEOTIDE SEQUENCE [LARGE SCALE GENOMIC DNA]</scope>
    <source>
        <strain evidence="2 3">CBS 109695</strain>
    </source>
</reference>
<evidence type="ECO:0000313" key="3">
    <source>
        <dbReference type="Proteomes" id="UP000076532"/>
    </source>
</evidence>
<dbReference type="SUPFAM" id="SSF53098">
    <property type="entry name" value="Ribonuclease H-like"/>
    <property type="match status" value="1"/>
</dbReference>
<gene>
    <name evidence="2" type="ORF">FIBSPDRAFT_887929</name>
</gene>
<feature type="compositionally biased region" description="Polar residues" evidence="1">
    <location>
        <begin position="19"/>
        <end position="29"/>
    </location>
</feature>
<keyword evidence="3" id="KW-1185">Reference proteome</keyword>
<evidence type="ECO:0000256" key="1">
    <source>
        <dbReference type="SAM" id="MobiDB-lite"/>
    </source>
</evidence>
<dbReference type="EMBL" id="KV417519">
    <property type="protein sequence ID" value="KZP25684.1"/>
    <property type="molecule type" value="Genomic_DNA"/>
</dbReference>
<dbReference type="AlphaFoldDB" id="A0A166P3R5"/>
<feature type="region of interest" description="Disordered" evidence="1">
    <location>
        <begin position="405"/>
        <end position="429"/>
    </location>
</feature>
<feature type="region of interest" description="Disordered" evidence="1">
    <location>
        <begin position="457"/>
        <end position="485"/>
    </location>
</feature>
<feature type="compositionally biased region" description="Basic and acidic residues" evidence="1">
    <location>
        <begin position="1"/>
        <end position="13"/>
    </location>
</feature>
<name>A0A166P3R5_9AGAM</name>
<proteinExistence type="predicted"/>
<dbReference type="Proteomes" id="UP000076532">
    <property type="component" value="Unassembled WGS sequence"/>
</dbReference>
<sequence>MHSDGTESRKEAYRGLVDATSSTPTSGGIYSTDRKPVNHCEEGGEWCKPGWLKFSHSDFPGELRDQDLHVSIDGAISKRLAEMMGPSRDVSSHAKKDTAREFLRFRRRDSEMLSSIRVTGEILLSSTGKDTCGLQTLEGQNTTCSDVFSIYVSIVIGFNRVFQRPADPIFIHRKETFGVYDRWFNIFMTDCTKDLFLLAYLLDPIDFSHPMLSSLLSRWCTEAQPTSSGQLYQQYCVASRPTSNFFRPTDGSSSWNLAYMYGESPFNDLCIEPLQRLAWWKSRAIDSNASILTIIAIKLFSVSPSEMCDERTASKMTAFNTAKRNGLSGRHIIQLAQLQNWWTGGALTSTPKFTHTAALHLPKQQKATSATVIQLPAPTLADLLNPVTPTEEALLFDHPDLHGLQFLTDDGDEDEPDSEEPPVVTRESDAPRLQIDLLVDLSKKALVDRYNGVKKATAAAPLNEMSTDSSAPWIDRSKSWAPLSF</sequence>
<evidence type="ECO:0000313" key="2">
    <source>
        <dbReference type="EMBL" id="KZP25684.1"/>
    </source>
</evidence>
<dbReference type="OrthoDB" id="3060808at2759"/>
<protein>
    <submittedName>
        <fullName evidence="2">Uncharacterized protein</fullName>
    </submittedName>
</protein>
<feature type="compositionally biased region" description="Acidic residues" evidence="1">
    <location>
        <begin position="409"/>
        <end position="420"/>
    </location>
</feature>
<organism evidence="2 3">
    <name type="scientific">Athelia psychrophila</name>
    <dbReference type="NCBI Taxonomy" id="1759441"/>
    <lineage>
        <taxon>Eukaryota</taxon>
        <taxon>Fungi</taxon>
        <taxon>Dikarya</taxon>
        <taxon>Basidiomycota</taxon>
        <taxon>Agaricomycotina</taxon>
        <taxon>Agaricomycetes</taxon>
        <taxon>Agaricomycetidae</taxon>
        <taxon>Atheliales</taxon>
        <taxon>Atheliaceae</taxon>
        <taxon>Athelia</taxon>
    </lineage>
</organism>
<dbReference type="InterPro" id="IPR012337">
    <property type="entry name" value="RNaseH-like_sf"/>
</dbReference>
<accession>A0A166P3R5</accession>
<feature type="region of interest" description="Disordered" evidence="1">
    <location>
        <begin position="1"/>
        <end position="34"/>
    </location>
</feature>